<evidence type="ECO:0000256" key="3">
    <source>
        <dbReference type="RuleBase" id="RU364104"/>
    </source>
</evidence>
<evidence type="ECO:0000313" key="4">
    <source>
        <dbReference type="EMBL" id="CAB4252838.1"/>
    </source>
</evidence>
<dbReference type="GO" id="GO:0005743">
    <property type="term" value="C:mitochondrial inner membrane"/>
    <property type="evidence" value="ECO:0007669"/>
    <property type="project" value="UniProtKB-SubCell"/>
</dbReference>
<keyword evidence="2" id="KW-1015">Disulfide bond</keyword>
<dbReference type="Proteomes" id="UP000644660">
    <property type="component" value="Unassembled WGS sequence"/>
</dbReference>
<keyword evidence="3" id="KW-0999">Mitochondrion inner membrane</keyword>
<dbReference type="EMBL" id="CAEFZW010000002">
    <property type="protein sequence ID" value="CAB4252838.1"/>
    <property type="molecule type" value="Genomic_DNA"/>
</dbReference>
<dbReference type="Pfam" id="PF08583">
    <property type="entry name" value="Cmc1"/>
    <property type="match status" value="1"/>
</dbReference>
<comment type="similarity">
    <text evidence="1 3">Belongs to the CMC family.</text>
</comment>
<gene>
    <name evidence="4" type="ORF">KABA2_02S05676</name>
</gene>
<comment type="subcellular location">
    <subcellularLocation>
        <location evidence="3">Mitochondrion inner membrane</location>
    </subcellularLocation>
</comment>
<protein>
    <recommendedName>
        <fullName evidence="3">COX assembly mitochondrial protein</fullName>
    </recommendedName>
</protein>
<evidence type="ECO:0000256" key="2">
    <source>
        <dbReference type="ARBA" id="ARBA00023157"/>
    </source>
</evidence>
<dbReference type="RefSeq" id="XP_041404876.1">
    <property type="nucleotide sequence ID" value="XM_041548942.1"/>
</dbReference>
<dbReference type="AlphaFoldDB" id="A0A8H2VCN3"/>
<dbReference type="InterPro" id="IPR013892">
    <property type="entry name" value="Cyt_c_biogenesis_Cmc1-like"/>
</dbReference>
<accession>A0A8H2VCN3</accession>
<proteinExistence type="inferred from homology"/>
<organism evidence="4 5">
    <name type="scientific">Maudiozyma barnettii</name>
    <dbReference type="NCBI Taxonomy" id="61262"/>
    <lineage>
        <taxon>Eukaryota</taxon>
        <taxon>Fungi</taxon>
        <taxon>Dikarya</taxon>
        <taxon>Ascomycota</taxon>
        <taxon>Saccharomycotina</taxon>
        <taxon>Saccharomycetes</taxon>
        <taxon>Saccharomycetales</taxon>
        <taxon>Saccharomycetaceae</taxon>
        <taxon>Maudiozyma</taxon>
    </lineage>
</organism>
<sequence length="109" mass="12948">MHPQLEAERFHSCYDFIQALDKCHQKAYYKRILGICNNEKEALSQCLKQASMENKKRAIIKSKSKRSIIEDKWKEIDEQEYGEDKVLEILMQRMKDKKINKPTTDSDSH</sequence>
<evidence type="ECO:0000313" key="5">
    <source>
        <dbReference type="Proteomes" id="UP000644660"/>
    </source>
</evidence>
<keyword evidence="3" id="KW-0496">Mitochondrion</keyword>
<evidence type="ECO:0000256" key="1">
    <source>
        <dbReference type="ARBA" id="ARBA00007347"/>
    </source>
</evidence>
<name>A0A8H2VCN3_9SACH</name>
<reference evidence="4 5" key="1">
    <citation type="submission" date="2020-05" db="EMBL/GenBank/DDBJ databases">
        <authorList>
            <person name="Casaregola S."/>
            <person name="Devillers H."/>
            <person name="Grondin C."/>
        </authorList>
    </citation>
    <scope>NUCLEOTIDE SEQUENCE [LARGE SCALE GENOMIC DNA]</scope>
    <source>
        <strain evidence="4 5">CLIB 1767</strain>
    </source>
</reference>
<keyword evidence="3" id="KW-0143">Chaperone</keyword>
<dbReference type="GeneID" id="64855979"/>
<comment type="function">
    <text evidence="3">Required for mitochondrial cytochrome c oxidase (COX) assembly and respiration.</text>
</comment>
<keyword evidence="5" id="KW-1185">Reference proteome</keyword>
<comment type="caution">
    <text evidence="4">The sequence shown here is derived from an EMBL/GenBank/DDBJ whole genome shotgun (WGS) entry which is preliminary data.</text>
</comment>
<keyword evidence="3" id="KW-0472">Membrane</keyword>